<feature type="transmembrane region" description="Helical" evidence="1">
    <location>
        <begin position="134"/>
        <end position="154"/>
    </location>
</feature>
<keyword evidence="1" id="KW-0812">Transmembrane</keyword>
<dbReference type="AlphaFoldDB" id="A0A934MEQ5"/>
<proteinExistence type="predicted"/>
<evidence type="ECO:0000313" key="4">
    <source>
        <dbReference type="Proteomes" id="UP000609531"/>
    </source>
</evidence>
<keyword evidence="1" id="KW-1133">Transmembrane helix</keyword>
<evidence type="ECO:0000256" key="1">
    <source>
        <dbReference type="SAM" id="Phobius"/>
    </source>
</evidence>
<keyword evidence="1" id="KW-0472">Membrane</keyword>
<gene>
    <name evidence="3" type="ORF">JCR33_02960</name>
</gene>
<feature type="transmembrane region" description="Helical" evidence="1">
    <location>
        <begin position="82"/>
        <end position="99"/>
    </location>
</feature>
<feature type="transmembrane region" description="Helical" evidence="1">
    <location>
        <begin position="7"/>
        <end position="27"/>
    </location>
</feature>
<dbReference type="Pfam" id="PF07331">
    <property type="entry name" value="TctB"/>
    <property type="match status" value="1"/>
</dbReference>
<protein>
    <submittedName>
        <fullName evidence="3">Tripartite tricarboxylate transporter TctB family protein</fullName>
    </submittedName>
</protein>
<comment type="caution">
    <text evidence="3">The sequence shown here is derived from an EMBL/GenBank/DDBJ whole genome shotgun (WGS) entry which is preliminary data.</text>
</comment>
<organism evidence="3 4">
    <name type="scientific">Acuticoccus mangrovi</name>
    <dbReference type="NCBI Taxonomy" id="2796142"/>
    <lineage>
        <taxon>Bacteria</taxon>
        <taxon>Pseudomonadati</taxon>
        <taxon>Pseudomonadota</taxon>
        <taxon>Alphaproteobacteria</taxon>
        <taxon>Hyphomicrobiales</taxon>
        <taxon>Amorphaceae</taxon>
        <taxon>Acuticoccus</taxon>
    </lineage>
</organism>
<dbReference type="EMBL" id="JAEKJA010000001">
    <property type="protein sequence ID" value="MBJ3774628.1"/>
    <property type="molecule type" value="Genomic_DNA"/>
</dbReference>
<accession>A0A934MEQ5</accession>
<feature type="transmembrane region" description="Helical" evidence="1">
    <location>
        <begin position="39"/>
        <end position="61"/>
    </location>
</feature>
<evidence type="ECO:0000259" key="2">
    <source>
        <dbReference type="Pfam" id="PF07331"/>
    </source>
</evidence>
<dbReference type="InterPro" id="IPR009936">
    <property type="entry name" value="DUF1468"/>
</dbReference>
<evidence type="ECO:0000313" key="3">
    <source>
        <dbReference type="EMBL" id="MBJ3774628.1"/>
    </source>
</evidence>
<keyword evidence="4" id="KW-1185">Reference proteome</keyword>
<sequence length="157" mass="16220">MIPSRQAAGDLALAAAVILVAVVVWIATADLPPPRYEPVGSAALPRGISAIMALLGALLAARTLIGAEAPATAAGERVGMRAVVRLLVLCGLTLAYVAAMDGRLVGFRPATIAYLFLATLALAGITLRRVVTAFAFAALLAVGLHALFTHFFYIDLP</sequence>
<dbReference type="Proteomes" id="UP000609531">
    <property type="component" value="Unassembled WGS sequence"/>
</dbReference>
<feature type="domain" description="DUF1468" evidence="2">
    <location>
        <begin position="14"/>
        <end position="157"/>
    </location>
</feature>
<dbReference type="RefSeq" id="WP_198880495.1">
    <property type="nucleotide sequence ID" value="NZ_JAEKJA010000001.1"/>
</dbReference>
<name>A0A934MEQ5_9HYPH</name>
<feature type="transmembrane region" description="Helical" evidence="1">
    <location>
        <begin position="105"/>
        <end position="127"/>
    </location>
</feature>
<reference evidence="3" key="1">
    <citation type="submission" date="2020-12" db="EMBL/GenBank/DDBJ databases">
        <title>Bacterial taxonomy.</title>
        <authorList>
            <person name="Pan X."/>
        </authorList>
    </citation>
    <scope>NUCLEOTIDE SEQUENCE</scope>
    <source>
        <strain evidence="3">B2012</strain>
    </source>
</reference>